<protein>
    <submittedName>
        <fullName evidence="1">Restriction endonuclease beta-beta-alpha-Me family protein</fullName>
    </submittedName>
</protein>
<accession>A0A8F8PR18</accession>
<organism evidence="1">
    <name type="scientific">Clandestinovirus</name>
    <dbReference type="NCBI Taxonomy" id="2831644"/>
    <lineage>
        <taxon>Viruses</taxon>
    </lineage>
</organism>
<keyword evidence="1" id="KW-0540">Nuclease</keyword>
<sequence length="173" mass="19929">MYTPNDIYKLTNHKSCNACGVNQPLANFQSNVFEEDGFDADCLTCSPLEYRGEYVKYDTEPMPDRRESKFCSKCKFSKPISCFNKDRSRWDGRSTTCKECRCRMRRACRAKENIKISRMMMGKPPVQQPVQIPKQPVAQQSKVQPAVQSRVPISIVINPLPFDVNTMNLYRGK</sequence>
<keyword evidence="1" id="KW-0255">Endonuclease</keyword>
<reference evidence="1" key="1">
    <citation type="submission" date="2021-06" db="EMBL/GenBank/DDBJ databases">
        <authorList>
            <person name="Rolland C."/>
        </authorList>
    </citation>
    <scope>NUCLEOTIDE SEQUENCE</scope>
    <source>
        <strain evidence="1">347.936635</strain>
    </source>
</reference>
<dbReference type="EMBL" id="MZ420154">
    <property type="protein sequence ID" value="QYA18654.1"/>
    <property type="molecule type" value="Genomic_DNA"/>
</dbReference>
<evidence type="ECO:0000313" key="1">
    <source>
        <dbReference type="EMBL" id="QYA18654.1"/>
    </source>
</evidence>
<dbReference type="GO" id="GO:0004519">
    <property type="term" value="F:endonuclease activity"/>
    <property type="evidence" value="ECO:0007669"/>
    <property type="project" value="UniProtKB-KW"/>
</dbReference>
<proteinExistence type="predicted"/>
<gene>
    <name evidence="1" type="ORF">KOM_12_386</name>
</gene>
<name>A0A8F8PR18_9VIRU</name>
<keyword evidence="1" id="KW-0378">Hydrolase</keyword>